<organism evidence="1 2">
    <name type="scientific">Tetrahymena thermophila (strain SB210)</name>
    <dbReference type="NCBI Taxonomy" id="312017"/>
    <lineage>
        <taxon>Eukaryota</taxon>
        <taxon>Sar</taxon>
        <taxon>Alveolata</taxon>
        <taxon>Ciliophora</taxon>
        <taxon>Intramacronucleata</taxon>
        <taxon>Oligohymenophorea</taxon>
        <taxon>Hymenostomatida</taxon>
        <taxon>Tetrahymenina</taxon>
        <taxon>Tetrahymenidae</taxon>
        <taxon>Tetrahymena</taxon>
    </lineage>
</organism>
<reference evidence="2" key="1">
    <citation type="journal article" date="2006" name="PLoS Biol.">
        <title>Macronuclear genome sequence of the ciliate Tetrahymena thermophila, a model eukaryote.</title>
        <authorList>
            <person name="Eisen J.A."/>
            <person name="Coyne R.S."/>
            <person name="Wu M."/>
            <person name="Wu D."/>
            <person name="Thiagarajan M."/>
            <person name="Wortman J.R."/>
            <person name="Badger J.H."/>
            <person name="Ren Q."/>
            <person name="Amedeo P."/>
            <person name="Jones K.M."/>
            <person name="Tallon L.J."/>
            <person name="Delcher A.L."/>
            <person name="Salzberg S.L."/>
            <person name="Silva J.C."/>
            <person name="Haas B.J."/>
            <person name="Majoros W.H."/>
            <person name="Farzad M."/>
            <person name="Carlton J.M."/>
            <person name="Smith R.K. Jr."/>
            <person name="Garg J."/>
            <person name="Pearlman R.E."/>
            <person name="Karrer K.M."/>
            <person name="Sun L."/>
            <person name="Manning G."/>
            <person name="Elde N.C."/>
            <person name="Turkewitz A.P."/>
            <person name="Asai D.J."/>
            <person name="Wilkes D.E."/>
            <person name="Wang Y."/>
            <person name="Cai H."/>
            <person name="Collins K."/>
            <person name="Stewart B.A."/>
            <person name="Lee S.R."/>
            <person name="Wilamowska K."/>
            <person name="Weinberg Z."/>
            <person name="Ruzzo W.L."/>
            <person name="Wloga D."/>
            <person name="Gaertig J."/>
            <person name="Frankel J."/>
            <person name="Tsao C.-C."/>
            <person name="Gorovsky M.A."/>
            <person name="Keeling P.J."/>
            <person name="Waller R.F."/>
            <person name="Patron N.J."/>
            <person name="Cherry J.M."/>
            <person name="Stover N.A."/>
            <person name="Krieger C.J."/>
            <person name="del Toro C."/>
            <person name="Ryder H.F."/>
            <person name="Williamson S.C."/>
            <person name="Barbeau R.A."/>
            <person name="Hamilton E.P."/>
            <person name="Orias E."/>
        </authorList>
    </citation>
    <scope>NUCLEOTIDE SEQUENCE [LARGE SCALE GENOMIC DNA]</scope>
    <source>
        <strain evidence="2">SB210</strain>
    </source>
</reference>
<dbReference type="KEGG" id="tet:TTHERM_000805880"/>
<proteinExistence type="predicted"/>
<dbReference type="AlphaFoldDB" id="W7XD75"/>
<keyword evidence="2" id="KW-1185">Reference proteome</keyword>
<dbReference type="GeneID" id="24440749"/>
<evidence type="ECO:0000313" key="1">
    <source>
        <dbReference type="EMBL" id="EWS75452.1"/>
    </source>
</evidence>
<dbReference type="Proteomes" id="UP000009168">
    <property type="component" value="Unassembled WGS sequence"/>
</dbReference>
<protein>
    <submittedName>
        <fullName evidence="1">Uncharacterized protein</fullName>
    </submittedName>
</protein>
<dbReference type="EMBL" id="GG662769">
    <property type="protein sequence ID" value="EWS75452.1"/>
    <property type="molecule type" value="Genomic_DNA"/>
</dbReference>
<name>W7XD75_TETTS</name>
<sequence length="212" mass="25746">MIKLTNQLTTYHSMNKQIILYIIIDKNLIIKSREHIFTCIERKKIKMDYNSYFRFQTVQTFVYLQINIPDSGLFLQTTLKRAPQEKLTQIILLKKEDWIKIYIFSKHNMEIVLKELILALFLMKKITLQFFMKKRKNNSMSFFQVVSQKKLNLIYLEKYQSMELLQFKIYHMKSQVRFNQLKIAVKETFTYFKPKSIYIQQILIILLSIKFL</sequence>
<gene>
    <name evidence="1" type="ORF">TTHERM_000805880</name>
</gene>
<dbReference type="InParanoid" id="W7XD75"/>
<accession>W7XD75</accession>
<dbReference type="RefSeq" id="XP_012651999.1">
    <property type="nucleotide sequence ID" value="XM_012796545.1"/>
</dbReference>
<evidence type="ECO:0000313" key="2">
    <source>
        <dbReference type="Proteomes" id="UP000009168"/>
    </source>
</evidence>